<comment type="similarity">
    <text evidence="9">Belongs to the MntA antitoxin family.</text>
</comment>
<dbReference type="Gene3D" id="3.30.460.10">
    <property type="entry name" value="Beta Polymerase, domain 2"/>
    <property type="match status" value="1"/>
</dbReference>
<name>B8HST2_CYAP4</name>
<reference evidence="11" key="1">
    <citation type="submission" date="2009-01" db="EMBL/GenBank/DDBJ databases">
        <title>Complete sequence of chromosome Cyanothece sp. PCC 7425.</title>
        <authorList>
            <consortium name="US DOE Joint Genome Institute"/>
            <person name="Lucas S."/>
            <person name="Copeland A."/>
            <person name="Lapidus A."/>
            <person name="Glavina del Rio T."/>
            <person name="Dalin E."/>
            <person name="Tice H."/>
            <person name="Bruce D."/>
            <person name="Goodwin L."/>
            <person name="Pitluck S."/>
            <person name="Sims D."/>
            <person name="Meineke L."/>
            <person name="Brettin T."/>
            <person name="Detter J.C."/>
            <person name="Han C."/>
            <person name="Larimer F."/>
            <person name="Land M."/>
            <person name="Hauser L."/>
            <person name="Kyrpides N."/>
            <person name="Ovchinnikova G."/>
            <person name="Liberton M."/>
            <person name="Stoeckel J."/>
            <person name="Banerjee A."/>
            <person name="Singh A."/>
            <person name="Page L."/>
            <person name="Sato H."/>
            <person name="Zhao L."/>
            <person name="Sherman L."/>
            <person name="Pakrasi H."/>
            <person name="Richardson P."/>
        </authorList>
    </citation>
    <scope>NUCLEOTIDE SEQUENCE</scope>
    <source>
        <strain evidence="11">PCC 7425</strain>
    </source>
</reference>
<keyword evidence="6" id="KW-0547">Nucleotide-binding</keyword>
<evidence type="ECO:0000256" key="5">
    <source>
        <dbReference type="ARBA" id="ARBA00022723"/>
    </source>
</evidence>
<dbReference type="InterPro" id="IPR043519">
    <property type="entry name" value="NT_sf"/>
</dbReference>
<dbReference type="EMBL" id="CP001344">
    <property type="protein sequence ID" value="ACL42729.1"/>
    <property type="molecule type" value="Genomic_DNA"/>
</dbReference>
<dbReference type="GO" id="GO:0005524">
    <property type="term" value="F:ATP binding"/>
    <property type="evidence" value="ECO:0007669"/>
    <property type="project" value="UniProtKB-KW"/>
</dbReference>
<evidence type="ECO:0000313" key="11">
    <source>
        <dbReference type="EMBL" id="ACL42729.1"/>
    </source>
</evidence>
<dbReference type="Pfam" id="PF01909">
    <property type="entry name" value="NTP_transf_2"/>
    <property type="match status" value="1"/>
</dbReference>
<proteinExistence type="inferred from homology"/>
<evidence type="ECO:0000256" key="9">
    <source>
        <dbReference type="ARBA" id="ARBA00038276"/>
    </source>
</evidence>
<evidence type="ECO:0000256" key="1">
    <source>
        <dbReference type="ARBA" id="ARBA00001946"/>
    </source>
</evidence>
<dbReference type="PANTHER" id="PTHR33571:SF12">
    <property type="entry name" value="BSL3053 PROTEIN"/>
    <property type="match status" value="1"/>
</dbReference>
<gene>
    <name evidence="11" type="ordered locus">Cyan7425_0337</name>
</gene>
<evidence type="ECO:0000256" key="7">
    <source>
        <dbReference type="ARBA" id="ARBA00022840"/>
    </source>
</evidence>
<sequence>MVELTSLVGDRIKASPAQIAEFCQRWHIIEFALFGSVLRDDFRPDSDIDVLVTFSSNSSWSLFDWVDMKDELEALFGRRVDIADKD</sequence>
<evidence type="ECO:0000256" key="2">
    <source>
        <dbReference type="ARBA" id="ARBA00022649"/>
    </source>
</evidence>
<dbReference type="AlphaFoldDB" id="B8HST2"/>
<dbReference type="InterPro" id="IPR052038">
    <property type="entry name" value="Type-VII_TA_antitoxin"/>
</dbReference>
<dbReference type="SUPFAM" id="SSF81301">
    <property type="entry name" value="Nucleotidyltransferase"/>
    <property type="match status" value="1"/>
</dbReference>
<dbReference type="PANTHER" id="PTHR33571">
    <property type="entry name" value="SSL8005 PROTEIN"/>
    <property type="match status" value="1"/>
</dbReference>
<accession>B8HST2</accession>
<evidence type="ECO:0000259" key="10">
    <source>
        <dbReference type="Pfam" id="PF01909"/>
    </source>
</evidence>
<evidence type="ECO:0000256" key="6">
    <source>
        <dbReference type="ARBA" id="ARBA00022741"/>
    </source>
</evidence>
<dbReference type="HOGENOM" id="CLU_130257_4_1_3"/>
<evidence type="ECO:0000256" key="8">
    <source>
        <dbReference type="ARBA" id="ARBA00022842"/>
    </source>
</evidence>
<evidence type="ECO:0000256" key="4">
    <source>
        <dbReference type="ARBA" id="ARBA00022695"/>
    </source>
</evidence>
<protein>
    <submittedName>
        <fullName evidence="11">DNA polymerase beta domain protein region</fullName>
    </submittedName>
</protein>
<dbReference type="eggNOG" id="COG1669">
    <property type="taxonomic scope" value="Bacteria"/>
</dbReference>
<evidence type="ECO:0000256" key="3">
    <source>
        <dbReference type="ARBA" id="ARBA00022679"/>
    </source>
</evidence>
<dbReference type="STRING" id="395961.Cyan7425_0337"/>
<dbReference type="KEGG" id="cyn:Cyan7425_0337"/>
<keyword evidence="2" id="KW-1277">Toxin-antitoxin system</keyword>
<keyword evidence="5" id="KW-0479">Metal-binding</keyword>
<keyword evidence="4" id="KW-0548">Nucleotidyltransferase</keyword>
<dbReference type="InterPro" id="IPR002934">
    <property type="entry name" value="Polymerase_NTP_transf_dom"/>
</dbReference>
<keyword evidence="3" id="KW-0808">Transferase</keyword>
<dbReference type="CDD" id="cd05403">
    <property type="entry name" value="NT_KNTase_like"/>
    <property type="match status" value="1"/>
</dbReference>
<organism evidence="11">
    <name type="scientific">Cyanothece sp. (strain PCC 7425 / ATCC 29141)</name>
    <dbReference type="NCBI Taxonomy" id="395961"/>
    <lineage>
        <taxon>Bacteria</taxon>
        <taxon>Bacillati</taxon>
        <taxon>Cyanobacteriota</taxon>
        <taxon>Cyanophyceae</taxon>
        <taxon>Gomontiellales</taxon>
        <taxon>Cyanothecaceae</taxon>
        <taxon>Cyanothece</taxon>
    </lineage>
</organism>
<dbReference type="GO" id="GO:0016779">
    <property type="term" value="F:nucleotidyltransferase activity"/>
    <property type="evidence" value="ECO:0007669"/>
    <property type="project" value="UniProtKB-KW"/>
</dbReference>
<dbReference type="GO" id="GO:0046872">
    <property type="term" value="F:metal ion binding"/>
    <property type="evidence" value="ECO:0007669"/>
    <property type="project" value="UniProtKB-KW"/>
</dbReference>
<comment type="cofactor">
    <cofactor evidence="1">
        <name>Mg(2+)</name>
        <dbReference type="ChEBI" id="CHEBI:18420"/>
    </cofactor>
</comment>
<keyword evidence="8" id="KW-0460">Magnesium</keyword>
<feature type="domain" description="Polymerase nucleotidyl transferase" evidence="10">
    <location>
        <begin position="20"/>
        <end position="82"/>
    </location>
</feature>
<keyword evidence="7" id="KW-0067">ATP-binding</keyword>
<dbReference type="OrthoDB" id="428157at2"/>